<evidence type="ECO:0000313" key="2">
    <source>
        <dbReference type="RefSeq" id="XP_026544911.1"/>
    </source>
</evidence>
<name>A0A6J1VPC2_9SAUR</name>
<dbReference type="GO" id="GO:0008289">
    <property type="term" value="F:lipid binding"/>
    <property type="evidence" value="ECO:0007669"/>
    <property type="project" value="InterPro"/>
</dbReference>
<dbReference type="Gene3D" id="3.15.20.10">
    <property type="entry name" value="Bactericidal permeability-increasing protein, domain 2"/>
    <property type="match status" value="1"/>
</dbReference>
<evidence type="ECO:0000313" key="1">
    <source>
        <dbReference type="Proteomes" id="UP000504612"/>
    </source>
</evidence>
<dbReference type="AlphaFoldDB" id="A0A6J1VPC2"/>
<protein>
    <submittedName>
        <fullName evidence="2">Uncharacterized protein LOC113426728</fullName>
    </submittedName>
</protein>
<proteinExistence type="predicted"/>
<dbReference type="SUPFAM" id="SSF55394">
    <property type="entry name" value="Bactericidal permeability-increasing protein, BPI"/>
    <property type="match status" value="1"/>
</dbReference>
<sequence>MHLGVGEKGHKYGLMQDCCSVSFVQYKDTSFPAGRGVGKAATDGQIYTKQVCQEVDFDIKGQGLLSILDSAPDLMLPPLDKYRHCQCVHAAVLNIFLSVVLRIQPQEFSCTPNVFSGADALRATILALIPEPPPFISSAILYFRVSLLQSPVLQLGNGFAIVQVSVQLEFFVKNLDGSTTSIVILQESLSLSATFTVTNGHLHASLSISE</sequence>
<dbReference type="RefSeq" id="XP_026544911.1">
    <property type="nucleotide sequence ID" value="XM_026689126.1"/>
</dbReference>
<accession>A0A6J1VPC2</accession>
<dbReference type="KEGG" id="nss:113426728"/>
<dbReference type="Proteomes" id="UP000504612">
    <property type="component" value="Unplaced"/>
</dbReference>
<dbReference type="InterPro" id="IPR017943">
    <property type="entry name" value="Bactericidal_perm-incr_a/b_dom"/>
</dbReference>
<reference evidence="2" key="1">
    <citation type="submission" date="2025-08" db="UniProtKB">
        <authorList>
            <consortium name="RefSeq"/>
        </authorList>
    </citation>
    <scope>IDENTIFICATION</scope>
</reference>
<gene>
    <name evidence="2" type="primary">LOC113426728</name>
</gene>
<organism evidence="1 2">
    <name type="scientific">Notechis scutatus</name>
    <name type="common">mainland tiger snake</name>
    <dbReference type="NCBI Taxonomy" id="8663"/>
    <lineage>
        <taxon>Eukaryota</taxon>
        <taxon>Metazoa</taxon>
        <taxon>Chordata</taxon>
        <taxon>Craniata</taxon>
        <taxon>Vertebrata</taxon>
        <taxon>Euteleostomi</taxon>
        <taxon>Lepidosauria</taxon>
        <taxon>Squamata</taxon>
        <taxon>Bifurcata</taxon>
        <taxon>Unidentata</taxon>
        <taxon>Episquamata</taxon>
        <taxon>Toxicofera</taxon>
        <taxon>Serpentes</taxon>
        <taxon>Colubroidea</taxon>
        <taxon>Elapidae</taxon>
        <taxon>Hydrophiinae</taxon>
        <taxon>Notechis</taxon>
    </lineage>
</organism>
<dbReference type="GeneID" id="113426728"/>
<keyword evidence="1" id="KW-1185">Reference proteome</keyword>